<sequence>MDLAWTEKPAFESLMSAVILANSVTMGLELDINWDGFFWINVFYLVFYIFEVVAKIKRQGRSFFTTTWNNLDFLLSFGCLADLLAIPAFNALVSAISGDASPHWSASSGVLSVLPVFRVLRVLRLYKLLTSFPALKKLVLGIAAAMHGTFWVIVLAFLVLYIFAILFTSLIGRGVVVNREDHHDAVQAFGSVAMSLYNMFKLMNDDQSVVMFTDSVWVRVMFMVAMVMLNWVMLATLTSVVTDNMNSHSVIVERQEMDRLRAENDKLRERRLTAIFREMDKDANGQVDCKEFHDTLGDTGLRSELQDAADLSTRDLVELFDYISQERQGGRVCLYEDFISKLKRESEPVRERTIFRVEEELRALERRINQQFSNLAKIMQQPIHERTLPATPQPELQLPRWEKKARDLAEQDEAETRRREIMLSELVEQALPGTPRAAKAKSPQSPLMGDAGL</sequence>
<comment type="subcellular location">
    <subcellularLocation>
        <location evidence="1">Membrane</location>
        <topology evidence="1">Multi-pass membrane protein</topology>
    </subcellularLocation>
</comment>
<keyword evidence="4" id="KW-0109">Calcium transport</keyword>
<dbReference type="Pfam" id="PF00520">
    <property type="entry name" value="Ion_trans"/>
    <property type="match status" value="1"/>
</dbReference>
<proteinExistence type="predicted"/>
<dbReference type="InterPro" id="IPR050599">
    <property type="entry name" value="VDCC_alpha-1_subunit"/>
</dbReference>
<dbReference type="InterPro" id="IPR018247">
    <property type="entry name" value="EF_Hand_1_Ca_BS"/>
</dbReference>
<evidence type="ECO:0000256" key="2">
    <source>
        <dbReference type="ARBA" id="ARBA00022448"/>
    </source>
</evidence>
<keyword evidence="12" id="KW-0325">Glycoprotein</keyword>
<gene>
    <name evidence="18" type="ORF">BRAN1462_LOCUS30827</name>
</gene>
<evidence type="ECO:0000256" key="14">
    <source>
        <dbReference type="SAM" id="Coils"/>
    </source>
</evidence>
<dbReference type="GO" id="GO:0008331">
    <property type="term" value="F:high voltage-gated calcium channel activity"/>
    <property type="evidence" value="ECO:0007669"/>
    <property type="project" value="TreeGrafter"/>
</dbReference>
<evidence type="ECO:0000256" key="10">
    <source>
        <dbReference type="ARBA" id="ARBA00023065"/>
    </source>
</evidence>
<dbReference type="Gene3D" id="1.20.120.350">
    <property type="entry name" value="Voltage-gated potassium channels. Chain C"/>
    <property type="match status" value="1"/>
</dbReference>
<evidence type="ECO:0000256" key="7">
    <source>
        <dbReference type="ARBA" id="ARBA00022837"/>
    </source>
</evidence>
<dbReference type="GO" id="GO:0005891">
    <property type="term" value="C:voltage-gated calcium channel complex"/>
    <property type="evidence" value="ECO:0007669"/>
    <property type="project" value="TreeGrafter"/>
</dbReference>
<keyword evidence="5" id="KW-0107">Calcium channel</keyword>
<keyword evidence="3" id="KW-0597">Phosphoprotein</keyword>
<dbReference type="EMBL" id="HBGW01048370">
    <property type="protein sequence ID" value="CAD9579101.1"/>
    <property type="molecule type" value="Transcribed_RNA"/>
</dbReference>
<keyword evidence="13" id="KW-0407">Ion channel</keyword>
<evidence type="ECO:0000256" key="9">
    <source>
        <dbReference type="ARBA" id="ARBA00022989"/>
    </source>
</evidence>
<keyword evidence="14" id="KW-0175">Coiled coil</keyword>
<dbReference type="InterPro" id="IPR011992">
    <property type="entry name" value="EF-hand-dom_pair"/>
</dbReference>
<feature type="transmembrane region" description="Helical" evidence="16">
    <location>
        <begin position="138"/>
        <end position="165"/>
    </location>
</feature>
<keyword evidence="10" id="KW-0406">Ion transport</keyword>
<dbReference type="SUPFAM" id="SSF47473">
    <property type="entry name" value="EF-hand"/>
    <property type="match status" value="1"/>
</dbReference>
<accession>A0A7S2KMA7</accession>
<evidence type="ECO:0000256" key="1">
    <source>
        <dbReference type="ARBA" id="ARBA00004141"/>
    </source>
</evidence>
<keyword evidence="6 16" id="KW-0812">Transmembrane</keyword>
<dbReference type="PROSITE" id="PS00018">
    <property type="entry name" value="EF_HAND_1"/>
    <property type="match status" value="1"/>
</dbReference>
<dbReference type="PROSITE" id="PS50222">
    <property type="entry name" value="EF_HAND_2"/>
    <property type="match status" value="1"/>
</dbReference>
<dbReference type="InterPro" id="IPR027359">
    <property type="entry name" value="Volt_channel_dom_sf"/>
</dbReference>
<evidence type="ECO:0000256" key="15">
    <source>
        <dbReference type="SAM" id="MobiDB-lite"/>
    </source>
</evidence>
<dbReference type="PANTHER" id="PTHR45628:SF7">
    <property type="entry name" value="VOLTAGE-DEPENDENT CALCIUM CHANNEL TYPE A SUBUNIT ALPHA-1"/>
    <property type="match status" value="1"/>
</dbReference>
<dbReference type="Gene3D" id="1.10.287.70">
    <property type="match status" value="1"/>
</dbReference>
<evidence type="ECO:0000256" key="11">
    <source>
        <dbReference type="ARBA" id="ARBA00023136"/>
    </source>
</evidence>
<dbReference type="GO" id="GO:0005509">
    <property type="term" value="F:calcium ion binding"/>
    <property type="evidence" value="ECO:0007669"/>
    <property type="project" value="InterPro"/>
</dbReference>
<dbReference type="InterPro" id="IPR005821">
    <property type="entry name" value="Ion_trans_dom"/>
</dbReference>
<feature type="transmembrane region" description="Helical" evidence="16">
    <location>
        <begin position="36"/>
        <end position="54"/>
    </location>
</feature>
<evidence type="ECO:0000256" key="5">
    <source>
        <dbReference type="ARBA" id="ARBA00022673"/>
    </source>
</evidence>
<organism evidence="18">
    <name type="scientific">Zooxanthella nutricula</name>
    <dbReference type="NCBI Taxonomy" id="1333877"/>
    <lineage>
        <taxon>Eukaryota</taxon>
        <taxon>Sar</taxon>
        <taxon>Alveolata</taxon>
        <taxon>Dinophyceae</taxon>
        <taxon>Peridiniales</taxon>
        <taxon>Peridiniales incertae sedis</taxon>
        <taxon>Zooxanthella</taxon>
    </lineage>
</organism>
<evidence type="ECO:0000256" key="3">
    <source>
        <dbReference type="ARBA" id="ARBA00022553"/>
    </source>
</evidence>
<evidence type="ECO:0000259" key="17">
    <source>
        <dbReference type="PROSITE" id="PS50222"/>
    </source>
</evidence>
<dbReference type="Gene3D" id="1.10.238.10">
    <property type="entry name" value="EF-hand"/>
    <property type="match status" value="1"/>
</dbReference>
<evidence type="ECO:0000313" key="18">
    <source>
        <dbReference type="EMBL" id="CAD9579101.1"/>
    </source>
</evidence>
<keyword evidence="2" id="KW-0813">Transport</keyword>
<protein>
    <recommendedName>
        <fullName evidence="17">EF-hand domain-containing protein</fullName>
    </recommendedName>
</protein>
<evidence type="ECO:0000256" key="12">
    <source>
        <dbReference type="ARBA" id="ARBA00023180"/>
    </source>
</evidence>
<evidence type="ECO:0000256" key="8">
    <source>
        <dbReference type="ARBA" id="ARBA00022882"/>
    </source>
</evidence>
<feature type="domain" description="EF-hand" evidence="17">
    <location>
        <begin position="267"/>
        <end position="302"/>
    </location>
</feature>
<keyword evidence="9 16" id="KW-1133">Transmembrane helix</keyword>
<feature type="region of interest" description="Disordered" evidence="15">
    <location>
        <begin position="387"/>
        <end position="453"/>
    </location>
</feature>
<feature type="compositionally biased region" description="Basic and acidic residues" evidence="15">
    <location>
        <begin position="400"/>
        <end position="422"/>
    </location>
</feature>
<reference evidence="18" key="1">
    <citation type="submission" date="2021-01" db="EMBL/GenBank/DDBJ databases">
        <authorList>
            <person name="Corre E."/>
            <person name="Pelletier E."/>
            <person name="Niang G."/>
            <person name="Scheremetjew M."/>
            <person name="Finn R."/>
            <person name="Kale V."/>
            <person name="Holt S."/>
            <person name="Cochrane G."/>
            <person name="Meng A."/>
            <person name="Brown T."/>
            <person name="Cohen L."/>
        </authorList>
    </citation>
    <scope>NUCLEOTIDE SEQUENCE</scope>
    <source>
        <strain evidence="18">RCC3387</strain>
    </source>
</reference>
<dbReference type="PANTHER" id="PTHR45628">
    <property type="entry name" value="VOLTAGE-DEPENDENT CALCIUM CHANNEL TYPE A SUBUNIT ALPHA-1"/>
    <property type="match status" value="1"/>
</dbReference>
<feature type="coiled-coil region" evidence="14">
    <location>
        <begin position="354"/>
        <end position="381"/>
    </location>
</feature>
<name>A0A7S2KMA7_9DINO</name>
<feature type="transmembrane region" description="Helical" evidence="16">
    <location>
        <begin position="216"/>
        <end position="237"/>
    </location>
</feature>
<dbReference type="SUPFAM" id="SSF81324">
    <property type="entry name" value="Voltage-gated potassium channels"/>
    <property type="match status" value="1"/>
</dbReference>
<feature type="transmembrane region" description="Helical" evidence="16">
    <location>
        <begin position="74"/>
        <end position="98"/>
    </location>
</feature>
<dbReference type="AlphaFoldDB" id="A0A7S2KMA7"/>
<keyword evidence="8" id="KW-0851">Voltage-gated channel</keyword>
<evidence type="ECO:0000256" key="6">
    <source>
        <dbReference type="ARBA" id="ARBA00022692"/>
    </source>
</evidence>
<evidence type="ECO:0000256" key="16">
    <source>
        <dbReference type="SAM" id="Phobius"/>
    </source>
</evidence>
<dbReference type="InterPro" id="IPR002048">
    <property type="entry name" value="EF_hand_dom"/>
</dbReference>
<evidence type="ECO:0000256" key="4">
    <source>
        <dbReference type="ARBA" id="ARBA00022568"/>
    </source>
</evidence>
<dbReference type="GO" id="GO:0098703">
    <property type="term" value="P:calcium ion import across plasma membrane"/>
    <property type="evidence" value="ECO:0007669"/>
    <property type="project" value="TreeGrafter"/>
</dbReference>
<keyword evidence="11 16" id="KW-0472">Membrane</keyword>
<keyword evidence="7" id="KW-0106">Calcium</keyword>
<evidence type="ECO:0000256" key="13">
    <source>
        <dbReference type="ARBA" id="ARBA00023303"/>
    </source>
</evidence>